<protein>
    <submittedName>
        <fullName evidence="1">Uncharacterized protein</fullName>
    </submittedName>
</protein>
<dbReference type="Proteomes" id="UP000522864">
    <property type="component" value="Unassembled WGS sequence"/>
</dbReference>
<dbReference type="RefSeq" id="WP_177102543.1">
    <property type="nucleotide sequence ID" value="NZ_JACAQA010000018.1"/>
</dbReference>
<proteinExistence type="predicted"/>
<evidence type="ECO:0000313" key="2">
    <source>
        <dbReference type="Proteomes" id="UP000522864"/>
    </source>
</evidence>
<sequence>MPANTVVFTHTDKPIKDETLQFKSPELSTSTLKAMKEARQGSLKSFDSIEDLMADLNAEG</sequence>
<reference evidence="1 2" key="1">
    <citation type="submission" date="2020-04" db="EMBL/GenBank/DDBJ databases">
        <title>Molecular characterization of pseudomonads from Agaricus bisporus reveal novel blotch 2 pathogens in Western Europe.</title>
        <authorList>
            <person name="Taparia T."/>
            <person name="Krijger M."/>
            <person name="Haynes E."/>
            <person name="Elpinstone J.G."/>
            <person name="Noble R."/>
            <person name="Van Der Wolf J."/>
        </authorList>
    </citation>
    <scope>NUCLEOTIDE SEQUENCE [LARGE SCALE GENOMIC DNA]</scope>
    <source>
        <strain evidence="1 2">G9001</strain>
    </source>
</reference>
<organism evidence="1 2">
    <name type="scientific">Pseudomonas gingeri</name>
    <dbReference type="NCBI Taxonomy" id="117681"/>
    <lineage>
        <taxon>Bacteria</taxon>
        <taxon>Pseudomonadati</taxon>
        <taxon>Pseudomonadota</taxon>
        <taxon>Gammaproteobacteria</taxon>
        <taxon>Pseudomonadales</taxon>
        <taxon>Pseudomonadaceae</taxon>
        <taxon>Pseudomonas</taxon>
    </lineage>
</organism>
<evidence type="ECO:0000313" key="1">
    <source>
        <dbReference type="EMBL" id="NWB87507.1"/>
    </source>
</evidence>
<accession>A0A7Y7WVU2</accession>
<gene>
    <name evidence="1" type="ORF">HX830_21815</name>
</gene>
<name>A0A7Y7WVU2_9PSED</name>
<dbReference type="AlphaFoldDB" id="A0A7Y7WVU2"/>
<comment type="caution">
    <text evidence="1">The sequence shown here is derived from an EMBL/GenBank/DDBJ whole genome shotgun (WGS) entry which is preliminary data.</text>
</comment>
<dbReference type="EMBL" id="JACAQA010000018">
    <property type="protein sequence ID" value="NWB87507.1"/>
    <property type="molecule type" value="Genomic_DNA"/>
</dbReference>